<dbReference type="RefSeq" id="WP_251973914.1">
    <property type="nucleotide sequence ID" value="NZ_AP025730.1"/>
</dbReference>
<evidence type="ECO:0000313" key="3">
    <source>
        <dbReference type="Proteomes" id="UP001057498"/>
    </source>
</evidence>
<evidence type="ECO:0000256" key="1">
    <source>
        <dbReference type="SAM" id="SignalP"/>
    </source>
</evidence>
<evidence type="ECO:0000313" key="2">
    <source>
        <dbReference type="EMBL" id="BDI05282.1"/>
    </source>
</evidence>
<sequence>MSSGVMSKGAWALMVGLAGGLAASQAAAHDGDLDKTNPYQARVLAKAQPDECFGGVGATYEPYAAPGCTAPRVPKVNQAYVWGLAKTDTHLWIGTAPNVNCLVEGTYLSLTTPYQTASWACEFGSSGYRAMYAPALPAALGDWRPSRIHRHSLKDGSLADLGATMDVAGRQRLAATLGLRSAGTHRGVVILAGPAINQQGLNLFAFNAKTSAFLGSYTLPGYRNIRKWTVAGDELYTTAGRVNGSGAVIRWTGSVATPFQFVEVGTLPSEGAELTAHDGRLFVATWPNVDPLNPAWAGVFRSALLPRKGGLPASTGAFTQVWDVRQYEPDPVVALTYGGGAIASYQGKLVWGTMHVPGVATAAHLTANAAYYAGLDPAERTVRQIVAALLTQRAVALFSQDAVRTTLLYGSARLPAFNAVTKQWQLLPNAAGLTPQLGGSGFDNPFNNYTWTMATTKKSLFVGTMDWSYLLRSRLESLLPGLTSLTPTQWTDLRARLSAMPEVQGFLADHPGLLDTAAAVTGAAAPVPAGPVDDRLANGADLMRFDRLDRKAVAVSRSGVGNFLNYGLRTMIASEGRLYIGSANPMNLETAQGDGRPDGGWELLELRLGDRGH</sequence>
<accession>A0ABN6PM21</accession>
<dbReference type="EMBL" id="AP025730">
    <property type="protein sequence ID" value="BDI05282.1"/>
    <property type="molecule type" value="Genomic_DNA"/>
</dbReference>
<dbReference type="Proteomes" id="UP001057498">
    <property type="component" value="Chromosome"/>
</dbReference>
<organism evidence="2 3">
    <name type="scientific">Sphaerotilus microaerophilus</name>
    <dbReference type="NCBI Taxonomy" id="2914710"/>
    <lineage>
        <taxon>Bacteria</taxon>
        <taxon>Pseudomonadati</taxon>
        <taxon>Pseudomonadota</taxon>
        <taxon>Betaproteobacteria</taxon>
        <taxon>Burkholderiales</taxon>
        <taxon>Sphaerotilaceae</taxon>
        <taxon>Sphaerotilus</taxon>
    </lineage>
</organism>
<name>A0ABN6PM21_9BURK</name>
<keyword evidence="1" id="KW-0732">Signal</keyword>
<keyword evidence="3" id="KW-1185">Reference proteome</keyword>
<proteinExistence type="predicted"/>
<feature type="chain" id="PRO_5047201622" evidence="1">
    <location>
        <begin position="29"/>
        <end position="613"/>
    </location>
</feature>
<reference evidence="2" key="1">
    <citation type="submission" date="2022-04" db="EMBL/GenBank/DDBJ databases">
        <title>Whole genome sequence of Sphaerotilus sp. FB-5.</title>
        <authorList>
            <person name="Takeda M."/>
            <person name="Narihara S."/>
            <person name="Akimoto M."/>
            <person name="Akimoto R."/>
            <person name="Nishiyashiki S."/>
            <person name="Murakami T."/>
        </authorList>
    </citation>
    <scope>NUCLEOTIDE SEQUENCE</scope>
    <source>
        <strain evidence="2">FB-5</strain>
    </source>
</reference>
<feature type="signal peptide" evidence="1">
    <location>
        <begin position="1"/>
        <end position="28"/>
    </location>
</feature>
<protein>
    <submittedName>
        <fullName evidence="2">Uncharacterized protein</fullName>
    </submittedName>
</protein>
<gene>
    <name evidence="2" type="ORF">CATMQ487_22520</name>
</gene>